<evidence type="ECO:0000313" key="3">
    <source>
        <dbReference type="Proteomes" id="UP000070700"/>
    </source>
</evidence>
<reference evidence="2 3" key="1">
    <citation type="submission" date="2015-10" db="EMBL/GenBank/DDBJ databases">
        <title>Full genome of DAOMC 229536 Phialocephala scopiformis, a fungal endophyte of spruce producing the potent anti-insectan compound rugulosin.</title>
        <authorList>
            <consortium name="DOE Joint Genome Institute"/>
            <person name="Walker A.K."/>
            <person name="Frasz S.L."/>
            <person name="Seifert K.A."/>
            <person name="Miller J.D."/>
            <person name="Mondo S.J."/>
            <person name="Labutti K."/>
            <person name="Lipzen A."/>
            <person name="Dockter R."/>
            <person name="Kennedy M."/>
            <person name="Grigoriev I.V."/>
            <person name="Spatafora J.W."/>
        </authorList>
    </citation>
    <scope>NUCLEOTIDE SEQUENCE [LARGE SCALE GENOMIC DNA]</scope>
    <source>
        <strain evidence="2 3">CBS 120377</strain>
    </source>
</reference>
<feature type="compositionally biased region" description="Low complexity" evidence="1">
    <location>
        <begin position="33"/>
        <end position="43"/>
    </location>
</feature>
<feature type="region of interest" description="Disordered" evidence="1">
    <location>
        <begin position="1"/>
        <end position="48"/>
    </location>
</feature>
<sequence>MPPPSEDEPQVGVQRFGSESDFEEKNVEKDSDSSPSQSASSSPPHEDFFSLCHPDLKIEIVQRDAAKMLEEVQTILADGETSHGIPTTSDQIERLHQAEGTLNKLLSKTCPSLSSKLNMLALASGVSSCDPVFEIPLGREVNSKATPPPNTPQVSTQDLEDSMASIALSTEEVATTPVQELMDERKRFAVTMQEYAIRLETGRLKGFVEYVTSIVHPMTDVFAEFDRFMRTVEMA</sequence>
<dbReference type="AlphaFoldDB" id="A0A194XDQ9"/>
<dbReference type="EMBL" id="KQ947413">
    <property type="protein sequence ID" value="KUJ17887.1"/>
    <property type="molecule type" value="Genomic_DNA"/>
</dbReference>
<evidence type="ECO:0000256" key="1">
    <source>
        <dbReference type="SAM" id="MobiDB-lite"/>
    </source>
</evidence>
<proteinExistence type="predicted"/>
<evidence type="ECO:0000313" key="2">
    <source>
        <dbReference type="EMBL" id="KUJ17887.1"/>
    </source>
</evidence>
<organism evidence="2 3">
    <name type="scientific">Mollisia scopiformis</name>
    <name type="common">Conifer needle endophyte fungus</name>
    <name type="synonym">Phialocephala scopiformis</name>
    <dbReference type="NCBI Taxonomy" id="149040"/>
    <lineage>
        <taxon>Eukaryota</taxon>
        <taxon>Fungi</taxon>
        <taxon>Dikarya</taxon>
        <taxon>Ascomycota</taxon>
        <taxon>Pezizomycotina</taxon>
        <taxon>Leotiomycetes</taxon>
        <taxon>Helotiales</taxon>
        <taxon>Mollisiaceae</taxon>
        <taxon>Mollisia</taxon>
    </lineage>
</organism>
<dbReference type="InParanoid" id="A0A194XDQ9"/>
<gene>
    <name evidence="2" type="ORF">LY89DRAFT_683877</name>
</gene>
<protein>
    <submittedName>
        <fullName evidence="2">Uncharacterized protein</fullName>
    </submittedName>
</protein>
<dbReference type="KEGG" id="psco:LY89DRAFT_683877"/>
<name>A0A194XDQ9_MOLSC</name>
<dbReference type="Proteomes" id="UP000070700">
    <property type="component" value="Unassembled WGS sequence"/>
</dbReference>
<dbReference type="GeneID" id="28824499"/>
<keyword evidence="3" id="KW-1185">Reference proteome</keyword>
<feature type="compositionally biased region" description="Basic and acidic residues" evidence="1">
    <location>
        <begin position="23"/>
        <end position="32"/>
    </location>
</feature>
<feature type="non-terminal residue" evidence="2">
    <location>
        <position position="235"/>
    </location>
</feature>
<dbReference type="OrthoDB" id="10665855at2759"/>
<dbReference type="RefSeq" id="XP_018072242.1">
    <property type="nucleotide sequence ID" value="XM_018214773.1"/>
</dbReference>
<accession>A0A194XDQ9</accession>